<comment type="caution">
    <text evidence="1">The sequence shown here is derived from an EMBL/GenBank/DDBJ whole genome shotgun (WGS) entry which is preliminary data.</text>
</comment>
<dbReference type="Proteomes" id="UP000823775">
    <property type="component" value="Unassembled WGS sequence"/>
</dbReference>
<accession>A0ABS8WGL8</accession>
<proteinExistence type="predicted"/>
<feature type="non-terminal residue" evidence="1">
    <location>
        <position position="1"/>
    </location>
</feature>
<evidence type="ECO:0000313" key="1">
    <source>
        <dbReference type="EMBL" id="MCE3049222.1"/>
    </source>
</evidence>
<name>A0ABS8WGL8_DATST</name>
<reference evidence="1 2" key="1">
    <citation type="journal article" date="2021" name="BMC Genomics">
        <title>Datura genome reveals duplications of psychoactive alkaloid biosynthetic genes and high mutation rate following tissue culture.</title>
        <authorList>
            <person name="Rajewski A."/>
            <person name="Carter-House D."/>
            <person name="Stajich J."/>
            <person name="Litt A."/>
        </authorList>
    </citation>
    <scope>NUCLEOTIDE SEQUENCE [LARGE SCALE GENOMIC DNA]</scope>
    <source>
        <strain evidence="1">AR-01</strain>
    </source>
</reference>
<dbReference type="EMBL" id="JACEIK010006767">
    <property type="protein sequence ID" value="MCE3049222.1"/>
    <property type="molecule type" value="Genomic_DNA"/>
</dbReference>
<sequence length="59" mass="6581">FTITFHGLPPRGAWFTVSGSTSFELTLPPRVTDVCSTRPHPNQAYLYRGLSLQSRCSKP</sequence>
<protein>
    <submittedName>
        <fullName evidence="1">Uncharacterized protein</fullName>
    </submittedName>
</protein>
<organism evidence="1 2">
    <name type="scientific">Datura stramonium</name>
    <name type="common">Jimsonweed</name>
    <name type="synonym">Common thornapple</name>
    <dbReference type="NCBI Taxonomy" id="4076"/>
    <lineage>
        <taxon>Eukaryota</taxon>
        <taxon>Viridiplantae</taxon>
        <taxon>Streptophyta</taxon>
        <taxon>Embryophyta</taxon>
        <taxon>Tracheophyta</taxon>
        <taxon>Spermatophyta</taxon>
        <taxon>Magnoliopsida</taxon>
        <taxon>eudicotyledons</taxon>
        <taxon>Gunneridae</taxon>
        <taxon>Pentapetalae</taxon>
        <taxon>asterids</taxon>
        <taxon>lamiids</taxon>
        <taxon>Solanales</taxon>
        <taxon>Solanaceae</taxon>
        <taxon>Solanoideae</taxon>
        <taxon>Datureae</taxon>
        <taxon>Datura</taxon>
    </lineage>
</organism>
<gene>
    <name evidence="1" type="ORF">HAX54_044414</name>
</gene>
<keyword evidence="2" id="KW-1185">Reference proteome</keyword>
<evidence type="ECO:0000313" key="2">
    <source>
        <dbReference type="Proteomes" id="UP000823775"/>
    </source>
</evidence>